<evidence type="ECO:0000313" key="2">
    <source>
        <dbReference type="EMBL" id="KAH3790466.1"/>
    </source>
</evidence>
<keyword evidence="1" id="KW-0732">Signal</keyword>
<evidence type="ECO:0000256" key="1">
    <source>
        <dbReference type="SAM" id="SignalP"/>
    </source>
</evidence>
<accession>A0A9D4F5K1</accession>
<reference evidence="2" key="1">
    <citation type="journal article" date="2019" name="bioRxiv">
        <title>The Genome of the Zebra Mussel, Dreissena polymorpha: A Resource for Invasive Species Research.</title>
        <authorList>
            <person name="McCartney M.A."/>
            <person name="Auch B."/>
            <person name="Kono T."/>
            <person name="Mallez S."/>
            <person name="Zhang Y."/>
            <person name="Obille A."/>
            <person name="Becker A."/>
            <person name="Abrahante J.E."/>
            <person name="Garbe J."/>
            <person name="Badalamenti J.P."/>
            <person name="Herman A."/>
            <person name="Mangelson H."/>
            <person name="Liachko I."/>
            <person name="Sullivan S."/>
            <person name="Sone E.D."/>
            <person name="Koren S."/>
            <person name="Silverstein K.A.T."/>
            <person name="Beckman K.B."/>
            <person name="Gohl D.M."/>
        </authorList>
    </citation>
    <scope>NUCLEOTIDE SEQUENCE</scope>
    <source>
        <strain evidence="2">Duluth1</strain>
        <tissue evidence="2">Whole animal</tissue>
    </source>
</reference>
<protein>
    <submittedName>
        <fullName evidence="2">Uncharacterized protein</fullName>
    </submittedName>
</protein>
<comment type="caution">
    <text evidence="2">The sequence shown here is derived from an EMBL/GenBank/DDBJ whole genome shotgun (WGS) entry which is preliminary data.</text>
</comment>
<keyword evidence="3" id="KW-1185">Reference proteome</keyword>
<feature type="chain" id="PRO_5039162473" evidence="1">
    <location>
        <begin position="20"/>
        <end position="116"/>
    </location>
</feature>
<dbReference type="Proteomes" id="UP000828390">
    <property type="component" value="Unassembled WGS sequence"/>
</dbReference>
<dbReference type="EMBL" id="JAIWYP010000008">
    <property type="protein sequence ID" value="KAH3790466.1"/>
    <property type="molecule type" value="Genomic_DNA"/>
</dbReference>
<gene>
    <name evidence="2" type="ORF">DPMN_168668</name>
</gene>
<feature type="signal peptide" evidence="1">
    <location>
        <begin position="1"/>
        <end position="19"/>
    </location>
</feature>
<evidence type="ECO:0000313" key="3">
    <source>
        <dbReference type="Proteomes" id="UP000828390"/>
    </source>
</evidence>
<name>A0A9D4F5K1_DREPO</name>
<reference evidence="2" key="2">
    <citation type="submission" date="2020-11" db="EMBL/GenBank/DDBJ databases">
        <authorList>
            <person name="McCartney M.A."/>
            <person name="Auch B."/>
            <person name="Kono T."/>
            <person name="Mallez S."/>
            <person name="Becker A."/>
            <person name="Gohl D.M."/>
            <person name="Silverstein K.A.T."/>
            <person name="Koren S."/>
            <person name="Bechman K.B."/>
            <person name="Herman A."/>
            <person name="Abrahante J.E."/>
            <person name="Garbe J."/>
        </authorList>
    </citation>
    <scope>NUCLEOTIDE SEQUENCE</scope>
    <source>
        <strain evidence="2">Duluth1</strain>
        <tissue evidence="2">Whole animal</tissue>
    </source>
</reference>
<sequence length="116" mass="12574">MFSTVTFVLFVSCCGATLSSWIPYANSYLPEQVNGEYRNSYVPHYDNYGPQQYPSYPGGGWRGNNVGSQGNAVSGYGNVVGSQGNDVSGYGNDVGWIWNSVDGKGNYMGSQWNSVN</sequence>
<proteinExistence type="predicted"/>
<organism evidence="2 3">
    <name type="scientific">Dreissena polymorpha</name>
    <name type="common">Zebra mussel</name>
    <name type="synonym">Mytilus polymorpha</name>
    <dbReference type="NCBI Taxonomy" id="45954"/>
    <lineage>
        <taxon>Eukaryota</taxon>
        <taxon>Metazoa</taxon>
        <taxon>Spiralia</taxon>
        <taxon>Lophotrochozoa</taxon>
        <taxon>Mollusca</taxon>
        <taxon>Bivalvia</taxon>
        <taxon>Autobranchia</taxon>
        <taxon>Heteroconchia</taxon>
        <taxon>Euheterodonta</taxon>
        <taxon>Imparidentia</taxon>
        <taxon>Neoheterodontei</taxon>
        <taxon>Myida</taxon>
        <taxon>Dreissenoidea</taxon>
        <taxon>Dreissenidae</taxon>
        <taxon>Dreissena</taxon>
    </lineage>
</organism>
<dbReference type="AlphaFoldDB" id="A0A9D4F5K1"/>